<dbReference type="AlphaFoldDB" id="A0A8H3XKY0"/>
<keyword evidence="2" id="KW-0175">Coiled coil</keyword>
<name>A0A8H3XKY0_GIGMA</name>
<evidence type="ECO:0000313" key="4">
    <source>
        <dbReference type="EMBL" id="KAF0472275.1"/>
    </source>
</evidence>
<dbReference type="InterPro" id="IPR012677">
    <property type="entry name" value="Nucleotide-bd_a/b_plait_sf"/>
</dbReference>
<dbReference type="Proteomes" id="UP000439903">
    <property type="component" value="Unassembled WGS sequence"/>
</dbReference>
<proteinExistence type="predicted"/>
<dbReference type="InterPro" id="IPR035979">
    <property type="entry name" value="RBD_domain_sf"/>
</dbReference>
<feature type="coiled-coil region" evidence="2">
    <location>
        <begin position="131"/>
        <end position="158"/>
    </location>
</feature>
<comment type="caution">
    <text evidence="4">The sequence shown here is derived from an EMBL/GenBank/DDBJ whole genome shotgun (WGS) entry which is preliminary data.</text>
</comment>
<dbReference type="InterPro" id="IPR000504">
    <property type="entry name" value="RRM_dom"/>
</dbReference>
<dbReference type="GO" id="GO:0003723">
    <property type="term" value="F:RNA binding"/>
    <property type="evidence" value="ECO:0007669"/>
    <property type="project" value="UniProtKB-UniRule"/>
</dbReference>
<reference evidence="4 5" key="1">
    <citation type="journal article" date="2019" name="Environ. Microbiol.">
        <title>At the nexus of three kingdoms: the genome of the mycorrhizal fungus Gigaspora margarita provides insights into plant, endobacterial and fungal interactions.</title>
        <authorList>
            <person name="Venice F."/>
            <person name="Ghignone S."/>
            <person name="Salvioli di Fossalunga A."/>
            <person name="Amselem J."/>
            <person name="Novero M."/>
            <person name="Xianan X."/>
            <person name="Sedzielewska Toro K."/>
            <person name="Morin E."/>
            <person name="Lipzen A."/>
            <person name="Grigoriev I.V."/>
            <person name="Henrissat B."/>
            <person name="Martin F.M."/>
            <person name="Bonfante P."/>
        </authorList>
    </citation>
    <scope>NUCLEOTIDE SEQUENCE [LARGE SCALE GENOMIC DNA]</scope>
    <source>
        <strain evidence="4 5">BEG34</strain>
    </source>
</reference>
<evidence type="ECO:0000313" key="5">
    <source>
        <dbReference type="Proteomes" id="UP000439903"/>
    </source>
</evidence>
<evidence type="ECO:0000256" key="2">
    <source>
        <dbReference type="SAM" id="Coils"/>
    </source>
</evidence>
<keyword evidence="1" id="KW-0694">RNA-binding</keyword>
<evidence type="ECO:0000259" key="3">
    <source>
        <dbReference type="PROSITE" id="PS50102"/>
    </source>
</evidence>
<dbReference type="PANTHER" id="PTHR32343:SF10">
    <property type="entry name" value="RNA-BINDING REGION RNP-1 DOMAIN-CONTAINING PROTEIN"/>
    <property type="match status" value="1"/>
</dbReference>
<accession>A0A8H3XKY0</accession>
<keyword evidence="5" id="KW-1185">Reference proteome</keyword>
<sequence>MSRRVIVHNISGTASEKTVKDFFLFCGKIKEFELVKDESSDKQIAHITFERDTAAKTALMLTNAVIGDSQITVKCDDDDAPHEEYTQDGDGISQEDKPKSAIFAEILAAGYQLQDTIIQTGIDYDAKFGISARLTQYLQALQDQIKSLNENYHVTETISNKSREIDNKFGVQDKVKYATSTVQESANKALETAPAKQILSYYSSASKQVADVHNEALRIANEKKASQIVEASNQANQEKKVDTQ</sequence>
<dbReference type="Gene3D" id="3.30.70.330">
    <property type="match status" value="1"/>
</dbReference>
<dbReference type="SMART" id="SM00360">
    <property type="entry name" value="RRM"/>
    <property type="match status" value="1"/>
</dbReference>
<dbReference type="OrthoDB" id="7763451at2759"/>
<dbReference type="PROSITE" id="PS50102">
    <property type="entry name" value="RRM"/>
    <property type="match status" value="1"/>
</dbReference>
<dbReference type="EMBL" id="WTPW01000878">
    <property type="protein sequence ID" value="KAF0472275.1"/>
    <property type="molecule type" value="Genomic_DNA"/>
</dbReference>
<feature type="domain" description="RRM" evidence="3">
    <location>
        <begin position="3"/>
        <end position="78"/>
    </location>
</feature>
<dbReference type="PANTHER" id="PTHR32343">
    <property type="entry name" value="SERINE/ARGININE-RICH SPLICING FACTOR"/>
    <property type="match status" value="1"/>
</dbReference>
<evidence type="ECO:0000256" key="1">
    <source>
        <dbReference type="PROSITE-ProRule" id="PRU00176"/>
    </source>
</evidence>
<dbReference type="SUPFAM" id="SSF54928">
    <property type="entry name" value="RNA-binding domain, RBD"/>
    <property type="match status" value="1"/>
</dbReference>
<gene>
    <name evidence="4" type="ORF">F8M41_025050</name>
</gene>
<organism evidence="4 5">
    <name type="scientific">Gigaspora margarita</name>
    <dbReference type="NCBI Taxonomy" id="4874"/>
    <lineage>
        <taxon>Eukaryota</taxon>
        <taxon>Fungi</taxon>
        <taxon>Fungi incertae sedis</taxon>
        <taxon>Mucoromycota</taxon>
        <taxon>Glomeromycotina</taxon>
        <taxon>Glomeromycetes</taxon>
        <taxon>Diversisporales</taxon>
        <taxon>Gigasporaceae</taxon>
        <taxon>Gigaspora</taxon>
    </lineage>
</organism>
<dbReference type="Pfam" id="PF00076">
    <property type="entry name" value="RRM_1"/>
    <property type="match status" value="1"/>
</dbReference>
<protein>
    <submittedName>
        <fullName evidence="4">RNA-binding protein vip1</fullName>
    </submittedName>
</protein>